<dbReference type="Proteomes" id="UP001476798">
    <property type="component" value="Unassembled WGS sequence"/>
</dbReference>
<reference evidence="1 2" key="1">
    <citation type="submission" date="2021-06" db="EMBL/GenBank/DDBJ databases">
        <authorList>
            <person name="Palmer J.M."/>
        </authorList>
    </citation>
    <scope>NUCLEOTIDE SEQUENCE [LARGE SCALE GENOMIC DNA]</scope>
    <source>
        <strain evidence="1 2">GA_2019</strain>
        <tissue evidence="1">Muscle</tissue>
    </source>
</reference>
<dbReference type="EMBL" id="JAHRIO010000051">
    <property type="protein sequence ID" value="MEQ2157415.1"/>
    <property type="molecule type" value="Genomic_DNA"/>
</dbReference>
<sequence length="73" mass="8154">MFERHNQRKEQYEKCGPVLGDTVGKNRQMREGRGTFEDAVSFGCGMFSCVFLFGEATHSPQKLAGKHMLLTAG</sequence>
<accession>A0ABV0ME91</accession>
<evidence type="ECO:0000313" key="2">
    <source>
        <dbReference type="Proteomes" id="UP001476798"/>
    </source>
</evidence>
<organism evidence="1 2">
    <name type="scientific">Goodea atripinnis</name>
    <dbReference type="NCBI Taxonomy" id="208336"/>
    <lineage>
        <taxon>Eukaryota</taxon>
        <taxon>Metazoa</taxon>
        <taxon>Chordata</taxon>
        <taxon>Craniata</taxon>
        <taxon>Vertebrata</taxon>
        <taxon>Euteleostomi</taxon>
        <taxon>Actinopterygii</taxon>
        <taxon>Neopterygii</taxon>
        <taxon>Teleostei</taxon>
        <taxon>Neoteleostei</taxon>
        <taxon>Acanthomorphata</taxon>
        <taxon>Ovalentaria</taxon>
        <taxon>Atherinomorphae</taxon>
        <taxon>Cyprinodontiformes</taxon>
        <taxon>Goodeidae</taxon>
        <taxon>Goodea</taxon>
    </lineage>
</organism>
<evidence type="ECO:0000313" key="1">
    <source>
        <dbReference type="EMBL" id="MEQ2157415.1"/>
    </source>
</evidence>
<name>A0ABV0ME91_9TELE</name>
<comment type="caution">
    <text evidence="1">The sequence shown here is derived from an EMBL/GenBank/DDBJ whole genome shotgun (WGS) entry which is preliminary data.</text>
</comment>
<proteinExistence type="predicted"/>
<protein>
    <submittedName>
        <fullName evidence="1">Uncharacterized protein</fullName>
    </submittedName>
</protein>
<keyword evidence="2" id="KW-1185">Reference proteome</keyword>
<gene>
    <name evidence="1" type="ORF">GOODEAATRI_001622</name>
</gene>